<dbReference type="Gene3D" id="3.40.630.30">
    <property type="match status" value="1"/>
</dbReference>
<feature type="domain" description="N-acetyltransferase" evidence="1">
    <location>
        <begin position="10"/>
        <end position="162"/>
    </location>
</feature>
<dbReference type="PROSITE" id="PS51186">
    <property type="entry name" value="GNAT"/>
    <property type="match status" value="1"/>
</dbReference>
<gene>
    <name evidence="2" type="ORF">ACFFGN_08445</name>
</gene>
<evidence type="ECO:0000259" key="1">
    <source>
        <dbReference type="PROSITE" id="PS51186"/>
    </source>
</evidence>
<sequence length="162" mass="17755">MDIPTSRAGLVLKALTTKDTDEYHQLVQNNAEHLTRIGNYTDLVAQSRTQIAAHLAQPSDPPLNFGIHESNLLCGTIELLPVDPPKYGLGYWLAANACGRGLATISCLALLDYARTTLDATDVYAGVSHGNNASVAMLQRAGFEPVRHFDDYTRFRRCLTQP</sequence>
<dbReference type="RefSeq" id="WP_380044862.1">
    <property type="nucleotide sequence ID" value="NZ_JBHLTC010000009.1"/>
</dbReference>
<reference evidence="2 3" key="1">
    <citation type="submission" date="2024-09" db="EMBL/GenBank/DDBJ databases">
        <authorList>
            <person name="Sun Q."/>
            <person name="Mori K."/>
        </authorList>
    </citation>
    <scope>NUCLEOTIDE SEQUENCE [LARGE SCALE GENOMIC DNA]</scope>
    <source>
        <strain evidence="2 3">CGMCC 1.15906</strain>
    </source>
</reference>
<protein>
    <submittedName>
        <fullName evidence="2">GNAT family N-acetyltransferase</fullName>
        <ecNumber evidence="2">2.3.-.-</ecNumber>
    </submittedName>
</protein>
<dbReference type="GO" id="GO:0016746">
    <property type="term" value="F:acyltransferase activity"/>
    <property type="evidence" value="ECO:0007669"/>
    <property type="project" value="UniProtKB-KW"/>
</dbReference>
<dbReference type="PANTHER" id="PTHR43792">
    <property type="entry name" value="GNAT FAMILY, PUTATIVE (AFU_ORTHOLOGUE AFUA_3G00765)-RELATED-RELATED"/>
    <property type="match status" value="1"/>
</dbReference>
<dbReference type="EC" id="2.3.-.-" evidence="2"/>
<proteinExistence type="predicted"/>
<keyword evidence="2" id="KW-0808">Transferase</keyword>
<organism evidence="2 3">
    <name type="scientific">Kribbella deserti</name>
    <dbReference type="NCBI Taxonomy" id="1926257"/>
    <lineage>
        <taxon>Bacteria</taxon>
        <taxon>Bacillati</taxon>
        <taxon>Actinomycetota</taxon>
        <taxon>Actinomycetes</taxon>
        <taxon>Propionibacteriales</taxon>
        <taxon>Kribbellaceae</taxon>
        <taxon>Kribbella</taxon>
    </lineage>
</organism>
<keyword evidence="2" id="KW-0012">Acyltransferase</keyword>
<accession>A0ABV6QHG9</accession>
<dbReference type="EMBL" id="JBHLTC010000009">
    <property type="protein sequence ID" value="MFC0624089.1"/>
    <property type="molecule type" value="Genomic_DNA"/>
</dbReference>
<dbReference type="SUPFAM" id="SSF55729">
    <property type="entry name" value="Acyl-CoA N-acyltransferases (Nat)"/>
    <property type="match status" value="1"/>
</dbReference>
<dbReference type="InterPro" id="IPR000182">
    <property type="entry name" value="GNAT_dom"/>
</dbReference>
<dbReference type="InterPro" id="IPR016181">
    <property type="entry name" value="Acyl_CoA_acyltransferase"/>
</dbReference>
<name>A0ABV6QHG9_9ACTN</name>
<comment type="caution">
    <text evidence="2">The sequence shown here is derived from an EMBL/GenBank/DDBJ whole genome shotgun (WGS) entry which is preliminary data.</text>
</comment>
<dbReference type="Proteomes" id="UP001589890">
    <property type="component" value="Unassembled WGS sequence"/>
</dbReference>
<keyword evidence="3" id="KW-1185">Reference proteome</keyword>
<dbReference type="InterPro" id="IPR051531">
    <property type="entry name" value="N-acetyltransferase"/>
</dbReference>
<evidence type="ECO:0000313" key="3">
    <source>
        <dbReference type="Proteomes" id="UP001589890"/>
    </source>
</evidence>
<evidence type="ECO:0000313" key="2">
    <source>
        <dbReference type="EMBL" id="MFC0624089.1"/>
    </source>
</evidence>
<dbReference type="Pfam" id="PF13302">
    <property type="entry name" value="Acetyltransf_3"/>
    <property type="match status" value="1"/>
</dbReference>